<accession>A0A8J5M9D5</accession>
<reference evidence="9 10" key="1">
    <citation type="submission" date="2020-08" db="EMBL/GenBank/DDBJ databases">
        <title>Plant Genome Project.</title>
        <authorList>
            <person name="Zhang R.-G."/>
        </authorList>
    </citation>
    <scope>NUCLEOTIDE SEQUENCE [LARGE SCALE GENOMIC DNA]</scope>
    <source>
        <tissue evidence="9">Rhizome</tissue>
    </source>
</reference>
<feature type="domain" description="Myb-like" evidence="7">
    <location>
        <begin position="93"/>
        <end position="162"/>
    </location>
</feature>
<evidence type="ECO:0000256" key="4">
    <source>
        <dbReference type="ARBA" id="ARBA00023125"/>
    </source>
</evidence>
<dbReference type="PANTHER" id="PTHR47995">
    <property type="entry name" value="TRANSCRIPTION FACTOR MYB33-RELATED"/>
    <property type="match status" value="1"/>
</dbReference>
<keyword evidence="3" id="KW-0805">Transcription regulation</keyword>
<dbReference type="GO" id="GO:0005634">
    <property type="term" value="C:nucleus"/>
    <property type="evidence" value="ECO:0007669"/>
    <property type="project" value="UniProtKB-SubCell"/>
</dbReference>
<evidence type="ECO:0000256" key="2">
    <source>
        <dbReference type="ARBA" id="ARBA00022737"/>
    </source>
</evidence>
<evidence type="ECO:0008006" key="11">
    <source>
        <dbReference type="Google" id="ProtNLM"/>
    </source>
</evidence>
<evidence type="ECO:0000313" key="9">
    <source>
        <dbReference type="EMBL" id="KAG6537405.1"/>
    </source>
</evidence>
<evidence type="ECO:0000259" key="7">
    <source>
        <dbReference type="PROSITE" id="PS50090"/>
    </source>
</evidence>
<protein>
    <recommendedName>
        <fullName evidence="11">Transcription factor GAMYB-like</fullName>
    </recommendedName>
</protein>
<evidence type="ECO:0000259" key="8">
    <source>
        <dbReference type="PROSITE" id="PS51294"/>
    </source>
</evidence>
<evidence type="ECO:0000256" key="1">
    <source>
        <dbReference type="ARBA" id="ARBA00004123"/>
    </source>
</evidence>
<gene>
    <name evidence="9" type="ORF">ZIOFF_002495</name>
</gene>
<keyword evidence="6" id="KW-0539">Nucleus</keyword>
<dbReference type="InterPro" id="IPR009057">
    <property type="entry name" value="Homeodomain-like_sf"/>
</dbReference>
<keyword evidence="5" id="KW-0804">Transcription</keyword>
<evidence type="ECO:0000313" key="10">
    <source>
        <dbReference type="Proteomes" id="UP000734854"/>
    </source>
</evidence>
<feature type="domain" description="HTH myb-type" evidence="8">
    <location>
        <begin position="97"/>
        <end position="166"/>
    </location>
</feature>
<dbReference type="InterPro" id="IPR001005">
    <property type="entry name" value="SANT/Myb"/>
</dbReference>
<proteinExistence type="predicted"/>
<evidence type="ECO:0000256" key="5">
    <source>
        <dbReference type="ARBA" id="ARBA00023163"/>
    </source>
</evidence>
<keyword evidence="10" id="KW-1185">Reference proteome</keyword>
<keyword evidence="2" id="KW-0677">Repeat</keyword>
<dbReference type="FunFam" id="1.10.10.60:FF:000001">
    <property type="entry name" value="MYB-related transcription factor"/>
    <property type="match status" value="1"/>
</dbReference>
<dbReference type="EMBL" id="JACMSC010000001">
    <property type="protein sequence ID" value="KAG6537405.1"/>
    <property type="molecule type" value="Genomic_DNA"/>
</dbReference>
<feature type="domain" description="Myb-like" evidence="7">
    <location>
        <begin position="40"/>
        <end position="92"/>
    </location>
</feature>
<dbReference type="CDD" id="cd00167">
    <property type="entry name" value="SANT"/>
    <property type="match status" value="2"/>
</dbReference>
<dbReference type="SUPFAM" id="SSF46689">
    <property type="entry name" value="Homeodomain-like"/>
    <property type="match status" value="1"/>
</dbReference>
<evidence type="ECO:0000256" key="3">
    <source>
        <dbReference type="ARBA" id="ARBA00023015"/>
    </source>
</evidence>
<dbReference type="PROSITE" id="PS50090">
    <property type="entry name" value="MYB_LIKE"/>
    <property type="match status" value="2"/>
</dbReference>
<dbReference type="Pfam" id="PF00249">
    <property type="entry name" value="Myb_DNA-binding"/>
    <property type="match status" value="2"/>
</dbReference>
<dbReference type="AlphaFoldDB" id="A0A8J5M9D5"/>
<dbReference type="Proteomes" id="UP000734854">
    <property type="component" value="Unassembled WGS sequence"/>
</dbReference>
<comment type="subcellular location">
    <subcellularLocation>
        <location evidence="1">Nucleus</location>
    </subcellularLocation>
</comment>
<dbReference type="Gene3D" id="1.10.10.60">
    <property type="entry name" value="Homeodomain-like"/>
    <property type="match status" value="2"/>
</dbReference>
<dbReference type="PROSITE" id="PS51294">
    <property type="entry name" value="HTH_MYB"/>
    <property type="match status" value="2"/>
</dbReference>
<dbReference type="SMART" id="SM00717">
    <property type="entry name" value="SANT"/>
    <property type="match status" value="2"/>
</dbReference>
<evidence type="ECO:0000256" key="6">
    <source>
        <dbReference type="ARBA" id="ARBA00023242"/>
    </source>
</evidence>
<keyword evidence="4" id="KW-0238">DNA-binding</keyword>
<feature type="domain" description="HTH myb-type" evidence="8">
    <location>
        <begin position="40"/>
        <end position="96"/>
    </location>
</feature>
<dbReference type="PANTHER" id="PTHR47995:SF18">
    <property type="entry name" value="TRANSCRIPTION FACTOR MYB65"/>
    <property type="match status" value="1"/>
</dbReference>
<dbReference type="GO" id="GO:0003677">
    <property type="term" value="F:DNA binding"/>
    <property type="evidence" value="ECO:0007669"/>
    <property type="project" value="UniProtKB-KW"/>
</dbReference>
<sequence length="579" mass="63535">MLEEMNQLQNGSEKTMILDNWINSPSIEEGSSLGSQCGGNQILKRGPWTSVEDTILVDYVKRHGEGNWNAVQKNTGLFRCGKSCRLRWANHLRPNLKKGAFTPQEEQLIIELHYKIGNRWARMAALKVLFDIALLRFPSSFELFQMPGRTDNEIKNYWNTRIKRCQRAGVPLYPPNICCQTSEENQQYKNVSEYNMFSDKLPNDGLQGNIFDIPDIDDFVSDNFFAKHGALYSSLSYSDIAVSSMLHYRFGSQNNILQSPGVCCMKQLRDTEKQWAGFSSSISDEYSKFEQIMVEPFAKKQRTFMVGYPCDPDLRNKGLQTFEGADPGGHALLTGTSSAPSPILGALESELPSFQYTETDASCCLPCPSTLKAIDGYAVSPPAAVSLQADCFSPRKSGLLEALVHEAHTISNTKIEPSTMKIDADVAQRSVSETNLVELSNPPISVLGHTAVSVLDASTPLNSGGSLCGLAHLNLSSVSAGSKSIETQLFSRPNVRENGPSVPIDFSRPDALLGSIWTEHGSHSAKESCVSNDSLSTFLGSNSDQYVPAVTSSALRQGDGLDSFVPRDLCAFCMSNALI</sequence>
<dbReference type="InterPro" id="IPR017930">
    <property type="entry name" value="Myb_dom"/>
</dbReference>
<comment type="caution">
    <text evidence="9">The sequence shown here is derived from an EMBL/GenBank/DDBJ whole genome shotgun (WGS) entry which is preliminary data.</text>
</comment>
<organism evidence="9 10">
    <name type="scientific">Zingiber officinale</name>
    <name type="common">Ginger</name>
    <name type="synonym">Amomum zingiber</name>
    <dbReference type="NCBI Taxonomy" id="94328"/>
    <lineage>
        <taxon>Eukaryota</taxon>
        <taxon>Viridiplantae</taxon>
        <taxon>Streptophyta</taxon>
        <taxon>Embryophyta</taxon>
        <taxon>Tracheophyta</taxon>
        <taxon>Spermatophyta</taxon>
        <taxon>Magnoliopsida</taxon>
        <taxon>Liliopsida</taxon>
        <taxon>Zingiberales</taxon>
        <taxon>Zingiberaceae</taxon>
        <taxon>Zingiber</taxon>
    </lineage>
</organism>
<name>A0A8J5M9D5_ZINOF</name>